<evidence type="ECO:0000313" key="7">
    <source>
        <dbReference type="Proteomes" id="UP001085076"/>
    </source>
</evidence>
<dbReference type="Pfam" id="PF06807">
    <property type="entry name" value="Clp1"/>
    <property type="match status" value="1"/>
</dbReference>
<comment type="caution">
    <text evidence="6">The sequence shown here is derived from an EMBL/GenBank/DDBJ whole genome shotgun (WGS) entry which is preliminary data.</text>
</comment>
<dbReference type="GO" id="GO:0005524">
    <property type="term" value="F:ATP binding"/>
    <property type="evidence" value="ECO:0007669"/>
    <property type="project" value="UniProtKB-KW"/>
</dbReference>
<dbReference type="InterPro" id="IPR010655">
    <property type="entry name" value="Clp1_C"/>
</dbReference>
<dbReference type="EMBL" id="JAGGNH010000005">
    <property type="protein sequence ID" value="KAJ0971316.1"/>
    <property type="molecule type" value="Genomic_DNA"/>
</dbReference>
<reference evidence="6" key="2">
    <citation type="journal article" date="2022" name="Hortic Res">
        <title>The genome of Dioscorea zingiberensis sheds light on the biosynthesis, origin and evolution of the medicinally important diosgenin saponins.</title>
        <authorList>
            <person name="Li Y."/>
            <person name="Tan C."/>
            <person name="Li Z."/>
            <person name="Guo J."/>
            <person name="Li S."/>
            <person name="Chen X."/>
            <person name="Wang C."/>
            <person name="Dai X."/>
            <person name="Yang H."/>
            <person name="Song W."/>
            <person name="Hou L."/>
            <person name="Xu J."/>
            <person name="Tong Z."/>
            <person name="Xu A."/>
            <person name="Yuan X."/>
            <person name="Wang W."/>
            <person name="Yang Q."/>
            <person name="Chen L."/>
            <person name="Sun Z."/>
            <person name="Wang K."/>
            <person name="Pan B."/>
            <person name="Chen J."/>
            <person name="Bao Y."/>
            <person name="Liu F."/>
            <person name="Qi X."/>
            <person name="Gang D.R."/>
            <person name="Wen J."/>
            <person name="Li J."/>
        </authorList>
    </citation>
    <scope>NUCLEOTIDE SEQUENCE</scope>
    <source>
        <strain evidence="6">Dzin_1.0</strain>
    </source>
</reference>
<feature type="domain" description="Clp1 C-terminal" evidence="3">
    <location>
        <begin position="278"/>
        <end position="325"/>
    </location>
</feature>
<evidence type="ECO:0000256" key="2">
    <source>
        <dbReference type="ARBA" id="ARBA00022840"/>
    </source>
</evidence>
<sequence length="326" mass="36095">MNSGQEAAVEASIKKFIVEKESELRVKVGPPYSIRVRLLSGTTDIFGTELPLRDWFSIPPLLESSIFTWDGATIEMDGKSDTRMLSYVNVHAILDRRRALCKSSSGRSRLCMMLLSWACKQSWKPNFVDLDIGQGSNTIPGCIAATPVEMPNGNRYFVQSTCAKELSWTLERQFSGNAESRAAGMVINTMGWVLILHAIDTFNANIVLILGQREPNVDVVKLQKSGGVVLKKKKKRFVKKPGTLNSGLLLYGIMNDLSLHSNIINFSDITTSIESAITHRLVLVPANKNHDLLHLVLAVSYGKKPKQILSSNVAGFVYVTDIDDVR</sequence>
<accession>A0A9D5CDJ5</accession>
<proteinExistence type="predicted"/>
<evidence type="ECO:0000259" key="5">
    <source>
        <dbReference type="Pfam" id="PF16575"/>
    </source>
</evidence>
<feature type="domain" description="Clp1 N-terminal" evidence="4">
    <location>
        <begin position="18"/>
        <end position="99"/>
    </location>
</feature>
<keyword evidence="2" id="KW-0067">ATP-binding</keyword>
<evidence type="ECO:0000259" key="3">
    <source>
        <dbReference type="Pfam" id="PF06807"/>
    </source>
</evidence>
<keyword evidence="1" id="KW-0547">Nucleotide-binding</keyword>
<reference evidence="6" key="1">
    <citation type="submission" date="2021-03" db="EMBL/GenBank/DDBJ databases">
        <authorList>
            <person name="Li Z."/>
            <person name="Yang C."/>
        </authorList>
    </citation>
    <scope>NUCLEOTIDE SEQUENCE</scope>
    <source>
        <strain evidence="6">Dzin_1.0</strain>
        <tissue evidence="6">Leaf</tissue>
    </source>
</reference>
<evidence type="ECO:0000259" key="4">
    <source>
        <dbReference type="Pfam" id="PF16573"/>
    </source>
</evidence>
<dbReference type="InterPro" id="IPR045116">
    <property type="entry name" value="Clp1/Grc3"/>
</dbReference>
<keyword evidence="7" id="KW-1185">Reference proteome</keyword>
<dbReference type="GO" id="GO:0005634">
    <property type="term" value="C:nucleus"/>
    <property type="evidence" value="ECO:0007669"/>
    <property type="project" value="TreeGrafter"/>
</dbReference>
<dbReference type="Pfam" id="PF16573">
    <property type="entry name" value="CLP1_N"/>
    <property type="match status" value="1"/>
</dbReference>
<dbReference type="PANTHER" id="PTHR12755:SF6">
    <property type="entry name" value="POLYRIBONUCLEOTIDE 5'-HYDROXYL-KINASE CLP1"/>
    <property type="match status" value="1"/>
</dbReference>
<dbReference type="GO" id="GO:0051731">
    <property type="term" value="F:polynucleotide 5'-hydroxyl-kinase activity"/>
    <property type="evidence" value="ECO:0007669"/>
    <property type="project" value="InterPro"/>
</dbReference>
<feature type="domain" description="Clp1 P-loop" evidence="5">
    <location>
        <begin position="104"/>
        <end position="154"/>
    </location>
</feature>
<dbReference type="GO" id="GO:0031124">
    <property type="term" value="P:mRNA 3'-end processing"/>
    <property type="evidence" value="ECO:0007669"/>
    <property type="project" value="InterPro"/>
</dbReference>
<dbReference type="GO" id="GO:0006388">
    <property type="term" value="P:tRNA splicing, via endonucleolytic cleavage and ligation"/>
    <property type="evidence" value="ECO:0007669"/>
    <property type="project" value="TreeGrafter"/>
</dbReference>
<dbReference type="InterPro" id="IPR032319">
    <property type="entry name" value="CLP1_P"/>
</dbReference>
<name>A0A9D5CDJ5_9LILI</name>
<feature type="domain" description="Clp1 P-loop" evidence="5">
    <location>
        <begin position="161"/>
        <end position="236"/>
    </location>
</feature>
<dbReference type="PANTHER" id="PTHR12755">
    <property type="entry name" value="CLEAVAGE/POLYADENYLATION FACTOR IA SUBUNIT CLP1P"/>
    <property type="match status" value="1"/>
</dbReference>
<dbReference type="Gene3D" id="2.40.30.330">
    <property type="entry name" value="Pre-mRNA cleavage complex subunit Clp1, C-terminal domain"/>
    <property type="match status" value="1"/>
</dbReference>
<dbReference type="Gene3D" id="3.40.50.300">
    <property type="entry name" value="P-loop containing nucleotide triphosphate hydrolases"/>
    <property type="match status" value="2"/>
</dbReference>
<gene>
    <name evidence="6" type="ORF">J5N97_019275</name>
</gene>
<organism evidence="6 7">
    <name type="scientific">Dioscorea zingiberensis</name>
    <dbReference type="NCBI Taxonomy" id="325984"/>
    <lineage>
        <taxon>Eukaryota</taxon>
        <taxon>Viridiplantae</taxon>
        <taxon>Streptophyta</taxon>
        <taxon>Embryophyta</taxon>
        <taxon>Tracheophyta</taxon>
        <taxon>Spermatophyta</taxon>
        <taxon>Magnoliopsida</taxon>
        <taxon>Liliopsida</taxon>
        <taxon>Dioscoreales</taxon>
        <taxon>Dioscoreaceae</taxon>
        <taxon>Dioscorea</taxon>
    </lineage>
</organism>
<dbReference type="AlphaFoldDB" id="A0A9D5CDJ5"/>
<protein>
    <submittedName>
        <fullName evidence="6">Uncharacterized protein</fullName>
    </submittedName>
</protein>
<dbReference type="Pfam" id="PF16575">
    <property type="entry name" value="CLP1_P"/>
    <property type="match status" value="2"/>
</dbReference>
<dbReference type="InterPro" id="IPR038239">
    <property type="entry name" value="Clp1_N_sf"/>
</dbReference>
<dbReference type="InterPro" id="IPR027417">
    <property type="entry name" value="P-loop_NTPase"/>
</dbReference>
<dbReference type="Proteomes" id="UP001085076">
    <property type="component" value="Miscellaneous, Linkage group lg05"/>
</dbReference>
<dbReference type="Gene3D" id="2.60.120.1030">
    <property type="entry name" value="Clp1, DNA binding domain"/>
    <property type="match status" value="1"/>
</dbReference>
<dbReference type="InterPro" id="IPR032324">
    <property type="entry name" value="Clp1_N"/>
</dbReference>
<evidence type="ECO:0000313" key="6">
    <source>
        <dbReference type="EMBL" id="KAJ0971316.1"/>
    </source>
</evidence>
<evidence type="ECO:0000256" key="1">
    <source>
        <dbReference type="ARBA" id="ARBA00022741"/>
    </source>
</evidence>
<dbReference type="OrthoDB" id="258143at2759"/>
<dbReference type="InterPro" id="IPR038238">
    <property type="entry name" value="Clp1_C_sf"/>
</dbReference>